<dbReference type="Pfam" id="PF26639">
    <property type="entry name" value="Het-6_barrel"/>
    <property type="match status" value="1"/>
</dbReference>
<dbReference type="PANTHER" id="PTHR24148">
    <property type="entry name" value="ANKYRIN REPEAT DOMAIN-CONTAINING PROTEIN 39 HOMOLOG-RELATED"/>
    <property type="match status" value="1"/>
</dbReference>
<dbReference type="GeneID" id="29984534"/>
<dbReference type="RefSeq" id="XP_024405820.1">
    <property type="nucleotide sequence ID" value="XM_024549480.1"/>
</dbReference>
<evidence type="ECO:0000313" key="4">
    <source>
        <dbReference type="Proteomes" id="UP000054821"/>
    </source>
</evidence>
<dbReference type="InterPro" id="IPR010730">
    <property type="entry name" value="HET"/>
</dbReference>
<accession>A0A2P4ZQV7</accession>
<dbReference type="InterPro" id="IPR052895">
    <property type="entry name" value="HetReg/Transcr_Mod"/>
</dbReference>
<reference evidence="3 4" key="1">
    <citation type="journal article" date="2016" name="Genome Announc.">
        <title>Draft Whole-Genome Sequence of Trichoderma gamsii T6085, a Promising Biocontrol Agent of Fusarium Head Blight on Wheat.</title>
        <authorList>
            <person name="Baroncelli R."/>
            <person name="Zapparata A."/>
            <person name="Piaggeschi G."/>
            <person name="Sarrocco S."/>
            <person name="Vannacci G."/>
        </authorList>
    </citation>
    <scope>NUCLEOTIDE SEQUENCE [LARGE SCALE GENOMIC DNA]</scope>
    <source>
        <strain evidence="3 4">T6085</strain>
    </source>
</reference>
<sequence>MPQQYVFSDLKEPTNFRLMTIFPGNFEEALQCTISECQLQTSLPYEALSYAWGATEALDECHPIISLNKEEFTISSTLEQALRRLRRLDTARVMWIDRVCIDQDNIDERNRQVAMMPDIYRGAVRVIAWVGEKSCDSDRALSFLKEMVMHHKYTMRHWWIDGARLGSDTSSECGEGKRADYTNESDDVSSSSFADDITQPRLPRFDEQETSEMKGMSRSDLWKQITLNQRQRGHIFTGCPVLYDSSYIPFFKNSRQLDWEAVDHLLARLWWSRTWVVQEVWLAKDAILLCGDSSLKWKTFKKAMEYQEGWDDMGCLVPRHQEKRLLGSRLSDILWNTWDRDATDPRDKVFAILGLVGEYYRAPLPNIDYSKSTEEVYQEIASLIITEENSLDILLAASGLTGGANLPSWVPDWRRSANECRPALFVNASFMRMQCYHSGSTDAVYFHGHGYSASGAMEPHVIFHDNLRILQVRAVVFDTIAEVSTDFDNVLSAANIVEHAESLIRNSQTSGSLSSKSAISDKDLKKVLTAGCFIDNRSLRTENMVIENVMRSRRFFITNGDHLSIGPSKLQIGDVISIIAGCNFPMVLRAVGSYFKLVGEAYIQNHMTGEILECYPVESAHWIDICIT</sequence>
<dbReference type="PANTHER" id="PTHR24148:SF73">
    <property type="entry name" value="HET DOMAIN PROTEIN (AFU_ORTHOLOGUE AFUA_8G01020)"/>
    <property type="match status" value="1"/>
</dbReference>
<dbReference type="Pfam" id="PF06985">
    <property type="entry name" value="HET"/>
    <property type="match status" value="1"/>
</dbReference>
<dbReference type="STRING" id="398673.A0A2P4ZQV7"/>
<dbReference type="EMBL" id="JPDN02000013">
    <property type="protein sequence ID" value="PON26642.1"/>
    <property type="molecule type" value="Genomic_DNA"/>
</dbReference>
<keyword evidence="4" id="KW-1185">Reference proteome</keyword>
<organism evidence="3 4">
    <name type="scientific">Trichoderma gamsii</name>
    <dbReference type="NCBI Taxonomy" id="398673"/>
    <lineage>
        <taxon>Eukaryota</taxon>
        <taxon>Fungi</taxon>
        <taxon>Dikarya</taxon>
        <taxon>Ascomycota</taxon>
        <taxon>Pezizomycotina</taxon>
        <taxon>Sordariomycetes</taxon>
        <taxon>Hypocreomycetidae</taxon>
        <taxon>Hypocreales</taxon>
        <taxon>Hypocreaceae</taxon>
        <taxon>Trichoderma</taxon>
    </lineage>
</organism>
<comment type="caution">
    <text evidence="3">The sequence shown here is derived from an EMBL/GenBank/DDBJ whole genome shotgun (WGS) entry which is preliminary data.</text>
</comment>
<evidence type="ECO:0000259" key="2">
    <source>
        <dbReference type="Pfam" id="PF06985"/>
    </source>
</evidence>
<protein>
    <submittedName>
        <fullName evidence="3">Heterokaryon incompatibility protein</fullName>
    </submittedName>
</protein>
<dbReference type="Proteomes" id="UP000054821">
    <property type="component" value="Unassembled WGS sequence"/>
</dbReference>
<feature type="region of interest" description="Disordered" evidence="1">
    <location>
        <begin position="171"/>
        <end position="196"/>
    </location>
</feature>
<feature type="domain" description="Heterokaryon incompatibility" evidence="2">
    <location>
        <begin position="45"/>
        <end position="279"/>
    </location>
</feature>
<proteinExistence type="predicted"/>
<evidence type="ECO:0000256" key="1">
    <source>
        <dbReference type="SAM" id="MobiDB-lite"/>
    </source>
</evidence>
<name>A0A2P4ZQV7_9HYPO</name>
<dbReference type="AlphaFoldDB" id="A0A2P4ZQV7"/>
<evidence type="ECO:0000313" key="3">
    <source>
        <dbReference type="EMBL" id="PON26642.1"/>
    </source>
</evidence>
<gene>
    <name evidence="3" type="ORF">TGAM01_v204652</name>
</gene>